<feature type="region of interest" description="Disordered" evidence="1">
    <location>
        <begin position="182"/>
        <end position="206"/>
    </location>
</feature>
<evidence type="ECO:0000313" key="2">
    <source>
        <dbReference type="EMBL" id="MBW0129565.1"/>
    </source>
</evidence>
<evidence type="ECO:0000256" key="1">
    <source>
        <dbReference type="SAM" id="MobiDB-lite"/>
    </source>
</evidence>
<sequence length="230" mass="23017">MAPLVAVVLTGCGAATPPTTSPAAVPNPAAVPGPAATASVSGVESVGRVTGTDTLVAVVTDGARVVAYVCDGPAGLGERFFGTLDGDRAVLRSERGAELGLTVADGGAAGSFTAAGGTPAAFTTTAVSRDAGLFFADGIVDGQVYGAGWIVLADGTQTGTETRNRRESRLAPRLERKAVEIVGRTRPPTTTAASRPDTGGGRENPARARLIDRTALAGARLCATDPARCE</sequence>
<reference evidence="2 3" key="1">
    <citation type="submission" date="2020-11" db="EMBL/GenBank/DDBJ databases">
        <title>Pseudonocardia abyssalis sp. nov. and Pseudonocardia oceani sp. nov., description and phylogenomic analysis of two novel actinomycetes isolated from the deep Southern Ocean.</title>
        <authorList>
            <person name="Parra J."/>
        </authorList>
    </citation>
    <scope>NUCLEOTIDE SEQUENCE [LARGE SCALE GENOMIC DNA]</scope>
    <source>
        <strain evidence="3">KRD185</strain>
    </source>
</reference>
<comment type="caution">
    <text evidence="2">The sequence shown here is derived from an EMBL/GenBank/DDBJ whole genome shotgun (WGS) entry which is preliminary data.</text>
</comment>
<feature type="compositionally biased region" description="Low complexity" evidence="1">
    <location>
        <begin position="184"/>
        <end position="197"/>
    </location>
</feature>
<proteinExistence type="predicted"/>
<dbReference type="EMBL" id="JADQDF010000001">
    <property type="protein sequence ID" value="MBW0129565.1"/>
    <property type="molecule type" value="Genomic_DNA"/>
</dbReference>
<gene>
    <name evidence="2" type="ORF">I4I82_18045</name>
</gene>
<dbReference type="Proteomes" id="UP000694300">
    <property type="component" value="Unassembled WGS sequence"/>
</dbReference>
<evidence type="ECO:0000313" key="3">
    <source>
        <dbReference type="Proteomes" id="UP000694300"/>
    </source>
</evidence>
<name>A0ABS6UBG5_9PSEU</name>
<protein>
    <submittedName>
        <fullName evidence="2">Uncharacterized protein</fullName>
    </submittedName>
</protein>
<accession>A0ABS6UBG5</accession>
<dbReference type="RefSeq" id="WP_218594166.1">
    <property type="nucleotide sequence ID" value="NZ_JADQDE010000422.1"/>
</dbReference>
<organism evidence="2 3">
    <name type="scientific">Pseudonocardia oceani</name>
    <dbReference type="NCBI Taxonomy" id="2792013"/>
    <lineage>
        <taxon>Bacteria</taxon>
        <taxon>Bacillati</taxon>
        <taxon>Actinomycetota</taxon>
        <taxon>Actinomycetes</taxon>
        <taxon>Pseudonocardiales</taxon>
        <taxon>Pseudonocardiaceae</taxon>
        <taxon>Pseudonocardia</taxon>
    </lineage>
</organism>
<keyword evidence="3" id="KW-1185">Reference proteome</keyword>